<evidence type="ECO:0000313" key="2">
    <source>
        <dbReference type="EMBL" id="KAK8398609.1"/>
    </source>
</evidence>
<sequence>MGLFRKNRMTEMSSAPTGKHTKRRLEVVKASVRDTGSHASSAMRETHLSFSGRFAVRYVIRVSKEKARRCLTLISGRYDQRTPLSGA</sequence>
<dbReference type="Proteomes" id="UP001487740">
    <property type="component" value="Unassembled WGS sequence"/>
</dbReference>
<evidence type="ECO:0000313" key="3">
    <source>
        <dbReference type="Proteomes" id="UP001487740"/>
    </source>
</evidence>
<organism evidence="2 3">
    <name type="scientific">Scylla paramamosain</name>
    <name type="common">Mud crab</name>
    <dbReference type="NCBI Taxonomy" id="85552"/>
    <lineage>
        <taxon>Eukaryota</taxon>
        <taxon>Metazoa</taxon>
        <taxon>Ecdysozoa</taxon>
        <taxon>Arthropoda</taxon>
        <taxon>Crustacea</taxon>
        <taxon>Multicrustacea</taxon>
        <taxon>Malacostraca</taxon>
        <taxon>Eumalacostraca</taxon>
        <taxon>Eucarida</taxon>
        <taxon>Decapoda</taxon>
        <taxon>Pleocyemata</taxon>
        <taxon>Brachyura</taxon>
        <taxon>Eubrachyura</taxon>
        <taxon>Portunoidea</taxon>
        <taxon>Portunidae</taxon>
        <taxon>Portuninae</taxon>
        <taxon>Scylla</taxon>
    </lineage>
</organism>
<accession>A0AAW0UEQ2</accession>
<proteinExistence type="predicted"/>
<evidence type="ECO:0000256" key="1">
    <source>
        <dbReference type="SAM" id="MobiDB-lite"/>
    </source>
</evidence>
<protein>
    <submittedName>
        <fullName evidence="2">Uncharacterized protein</fullName>
    </submittedName>
</protein>
<keyword evidence="3" id="KW-1185">Reference proteome</keyword>
<dbReference type="AlphaFoldDB" id="A0AAW0UEQ2"/>
<reference evidence="2 3" key="1">
    <citation type="submission" date="2023-03" db="EMBL/GenBank/DDBJ databases">
        <title>High-quality genome of Scylla paramamosain provides insights in environmental adaptation.</title>
        <authorList>
            <person name="Zhang L."/>
        </authorList>
    </citation>
    <scope>NUCLEOTIDE SEQUENCE [LARGE SCALE GENOMIC DNA]</scope>
    <source>
        <strain evidence="2">LZ_2023a</strain>
        <tissue evidence="2">Muscle</tissue>
    </source>
</reference>
<dbReference type="EMBL" id="JARAKH010000012">
    <property type="protein sequence ID" value="KAK8398609.1"/>
    <property type="molecule type" value="Genomic_DNA"/>
</dbReference>
<comment type="caution">
    <text evidence="2">The sequence shown here is derived from an EMBL/GenBank/DDBJ whole genome shotgun (WGS) entry which is preliminary data.</text>
</comment>
<feature type="region of interest" description="Disordered" evidence="1">
    <location>
        <begin position="1"/>
        <end position="22"/>
    </location>
</feature>
<name>A0AAW0UEQ2_SCYPA</name>
<gene>
    <name evidence="2" type="ORF">O3P69_004029</name>
</gene>